<dbReference type="SUPFAM" id="SSF49785">
    <property type="entry name" value="Galactose-binding domain-like"/>
    <property type="match status" value="1"/>
</dbReference>
<dbReference type="InterPro" id="IPR050815">
    <property type="entry name" value="TF_fung"/>
</dbReference>
<evidence type="ECO:0000313" key="12">
    <source>
        <dbReference type="EMBL" id="GIC87375.1"/>
    </source>
</evidence>
<dbReference type="Gene3D" id="3.40.50.1820">
    <property type="entry name" value="alpha/beta hydrolase"/>
    <property type="match status" value="1"/>
</dbReference>
<dbReference type="InterPro" id="IPR007219">
    <property type="entry name" value="XnlR_reg_dom"/>
</dbReference>
<dbReference type="InterPro" id="IPR008979">
    <property type="entry name" value="Galactose-bd-like_sf"/>
</dbReference>
<organism evidence="12 13">
    <name type="scientific">Aspergillus udagawae</name>
    <dbReference type="NCBI Taxonomy" id="91492"/>
    <lineage>
        <taxon>Eukaryota</taxon>
        <taxon>Fungi</taxon>
        <taxon>Dikarya</taxon>
        <taxon>Ascomycota</taxon>
        <taxon>Pezizomycotina</taxon>
        <taxon>Eurotiomycetes</taxon>
        <taxon>Eurotiomycetidae</taxon>
        <taxon>Eurotiales</taxon>
        <taxon>Aspergillaceae</taxon>
        <taxon>Aspergillus</taxon>
        <taxon>Aspergillus subgen. Fumigati</taxon>
    </lineage>
</organism>
<dbReference type="Pfam" id="PF04082">
    <property type="entry name" value="Fungal_trans"/>
    <property type="match status" value="1"/>
</dbReference>
<dbReference type="GO" id="GO:0008239">
    <property type="term" value="F:dipeptidyl-peptidase activity"/>
    <property type="evidence" value="ECO:0007669"/>
    <property type="project" value="InterPro"/>
</dbReference>
<proteinExistence type="predicted"/>
<dbReference type="GO" id="GO:0003677">
    <property type="term" value="F:DNA binding"/>
    <property type="evidence" value="ECO:0007669"/>
    <property type="project" value="InterPro"/>
</dbReference>
<keyword evidence="4" id="KW-0805">Transcription regulation</keyword>
<dbReference type="EMBL" id="BBXM02000002">
    <property type="protein sequence ID" value="GIC87375.1"/>
    <property type="molecule type" value="Genomic_DNA"/>
</dbReference>
<keyword evidence="3" id="KW-0378">Hydrolase</keyword>
<keyword evidence="8" id="KW-0624">Polysaccharide degradation</keyword>
<evidence type="ECO:0000313" key="13">
    <source>
        <dbReference type="Proteomes" id="UP000036893"/>
    </source>
</evidence>
<dbReference type="SMART" id="SM00939">
    <property type="entry name" value="PepX_C"/>
    <property type="match status" value="1"/>
</dbReference>
<feature type="domain" description="Xaa-Pro dipeptidyl-peptidase C-terminal" evidence="11">
    <location>
        <begin position="454"/>
        <end position="693"/>
    </location>
</feature>
<accession>A0A8E0QMZ2</accession>
<dbReference type="SUPFAM" id="SSF53474">
    <property type="entry name" value="alpha/beta-Hydrolases"/>
    <property type="match status" value="1"/>
</dbReference>
<dbReference type="Gene3D" id="2.60.120.260">
    <property type="entry name" value="Galactose-binding domain-like"/>
    <property type="match status" value="1"/>
</dbReference>
<evidence type="ECO:0000256" key="6">
    <source>
        <dbReference type="ARBA" id="ARBA00023242"/>
    </source>
</evidence>
<dbReference type="RefSeq" id="XP_043144641.1">
    <property type="nucleotide sequence ID" value="XM_043288706.1"/>
</dbReference>
<dbReference type="InterPro" id="IPR013736">
    <property type="entry name" value="Xaa-Pro_dipept_C"/>
</dbReference>
<dbReference type="PANTHER" id="PTHR47338:SF10">
    <property type="entry name" value="TRANSCRIPTION FACTOR DOMAIN-CONTAINING PROTEIN-RELATED"/>
    <property type="match status" value="1"/>
</dbReference>
<evidence type="ECO:0000256" key="9">
    <source>
        <dbReference type="SAM" id="MobiDB-lite"/>
    </source>
</evidence>
<dbReference type="SMART" id="SM00906">
    <property type="entry name" value="Fungal_trans"/>
    <property type="match status" value="1"/>
</dbReference>
<dbReference type="GO" id="GO:0000981">
    <property type="term" value="F:DNA-binding transcription factor activity, RNA polymerase II-specific"/>
    <property type="evidence" value="ECO:0007669"/>
    <property type="project" value="InterPro"/>
</dbReference>
<evidence type="ECO:0000256" key="7">
    <source>
        <dbReference type="ARBA" id="ARBA00023277"/>
    </source>
</evidence>
<evidence type="ECO:0000259" key="10">
    <source>
        <dbReference type="SMART" id="SM00906"/>
    </source>
</evidence>
<gene>
    <name evidence="12" type="ORF">Aud_003759</name>
</gene>
<dbReference type="GO" id="GO:0006351">
    <property type="term" value="P:DNA-templated transcription"/>
    <property type="evidence" value="ECO:0007669"/>
    <property type="project" value="InterPro"/>
</dbReference>
<reference evidence="12" key="2">
    <citation type="submission" date="2021-01" db="EMBL/GenBank/DDBJ databases">
        <title>Pan-genome distribution and transcriptional activeness of fungal secondary metabolism genes in Aspergillus section Fumigati.</title>
        <authorList>
            <person name="Takahashi H."/>
            <person name="Umemura M."/>
            <person name="Ninomiya A."/>
            <person name="Kusuya Y."/>
            <person name="Urayama S."/>
            <person name="Shimizu M."/>
            <person name="Watanabe A."/>
            <person name="Kamei K."/>
            <person name="Yaguchi T."/>
            <person name="Hagiwara D."/>
        </authorList>
    </citation>
    <scope>NUCLEOTIDE SEQUENCE</scope>
    <source>
        <strain evidence="12">IFM 46973</strain>
    </source>
</reference>
<dbReference type="Pfam" id="PF08530">
    <property type="entry name" value="PepX_C"/>
    <property type="match status" value="1"/>
</dbReference>
<evidence type="ECO:0000256" key="5">
    <source>
        <dbReference type="ARBA" id="ARBA00023163"/>
    </source>
</evidence>
<evidence type="ECO:0000256" key="1">
    <source>
        <dbReference type="ARBA" id="ARBA00004123"/>
    </source>
</evidence>
<dbReference type="Pfam" id="PF02129">
    <property type="entry name" value="Peptidase_S15"/>
    <property type="match status" value="1"/>
</dbReference>
<evidence type="ECO:0000259" key="11">
    <source>
        <dbReference type="SMART" id="SM00939"/>
    </source>
</evidence>
<dbReference type="InterPro" id="IPR000383">
    <property type="entry name" value="Xaa-Pro-like_dom"/>
</dbReference>
<comment type="caution">
    <text evidence="12">The sequence shown here is derived from an EMBL/GenBank/DDBJ whole genome shotgun (WGS) entry which is preliminary data.</text>
</comment>
<reference evidence="12" key="1">
    <citation type="journal article" date="2015" name="Genome Announc.">
        <title>Draft Genome Sequence of the Pathogenic Filamentous Fungus Aspergillus udagawae Strain IFM 46973T.</title>
        <authorList>
            <person name="Kusuya Y."/>
            <person name="Takahashi-Nakaguchi A."/>
            <person name="Takahashi H."/>
            <person name="Yaguchi T."/>
        </authorList>
    </citation>
    <scope>NUCLEOTIDE SEQUENCE</scope>
    <source>
        <strain evidence="12">IFM 46973</strain>
    </source>
</reference>
<evidence type="ECO:0000256" key="2">
    <source>
        <dbReference type="ARBA" id="ARBA00022723"/>
    </source>
</evidence>
<dbReference type="GO" id="GO:0005634">
    <property type="term" value="C:nucleus"/>
    <property type="evidence" value="ECO:0007669"/>
    <property type="project" value="UniProtKB-SubCell"/>
</dbReference>
<feature type="compositionally biased region" description="Low complexity" evidence="9">
    <location>
        <begin position="697"/>
        <end position="706"/>
    </location>
</feature>
<dbReference type="GO" id="GO:0000272">
    <property type="term" value="P:polysaccharide catabolic process"/>
    <property type="evidence" value="ECO:0007669"/>
    <property type="project" value="UniProtKB-KW"/>
</dbReference>
<evidence type="ECO:0000256" key="3">
    <source>
        <dbReference type="ARBA" id="ARBA00022801"/>
    </source>
</evidence>
<feature type="region of interest" description="Disordered" evidence="9">
    <location>
        <begin position="692"/>
        <end position="712"/>
    </location>
</feature>
<protein>
    <recommendedName>
        <fullName evidence="14">Transcription factor domain-containing protein</fullName>
    </recommendedName>
</protein>
<keyword evidence="2" id="KW-0479">Metal-binding</keyword>
<keyword evidence="7" id="KW-0119">Carbohydrate metabolism</keyword>
<comment type="subcellular location">
    <subcellularLocation>
        <location evidence="1">Nucleus</location>
    </subcellularLocation>
</comment>
<dbReference type="Proteomes" id="UP000036893">
    <property type="component" value="Unassembled WGS sequence"/>
</dbReference>
<dbReference type="CDD" id="cd12148">
    <property type="entry name" value="fungal_TF_MHR"/>
    <property type="match status" value="1"/>
</dbReference>
<dbReference type="AlphaFoldDB" id="A0A8E0QMZ2"/>
<evidence type="ECO:0008006" key="14">
    <source>
        <dbReference type="Google" id="ProtNLM"/>
    </source>
</evidence>
<dbReference type="GO" id="GO:0008270">
    <property type="term" value="F:zinc ion binding"/>
    <property type="evidence" value="ECO:0007669"/>
    <property type="project" value="InterPro"/>
</dbReference>
<evidence type="ECO:0000256" key="4">
    <source>
        <dbReference type="ARBA" id="ARBA00023015"/>
    </source>
</evidence>
<evidence type="ECO:0000256" key="8">
    <source>
        <dbReference type="ARBA" id="ARBA00023326"/>
    </source>
</evidence>
<keyword evidence="5" id="KW-0804">Transcription</keyword>
<name>A0A8E0QMZ2_9EURO</name>
<dbReference type="PANTHER" id="PTHR47338">
    <property type="entry name" value="ZN(II)2CYS6 TRANSCRIPTION FACTOR (EUROFUNG)-RELATED"/>
    <property type="match status" value="1"/>
</dbReference>
<feature type="domain" description="Xylanolytic transcriptional activator regulatory" evidence="10">
    <location>
        <begin position="861"/>
        <end position="942"/>
    </location>
</feature>
<sequence>MTATGVFVDVVGLSYCSGNTKGTTSNDFVYKYNPGAKVTFSIGELVLGHCEGRPTTTISNLMPNNISIYDPRSVNRARLLFSLSVGQGFETPIHIDRHVEAVINQHKDEINLDSENLSDLDRPLQKICDILGLRPKSVHHTRNHLRRETAGFKVLRDFQIASPDGGYVLADVYLPLQPKGRFPVLLSCTLYGRRIPWGGPDLNDDRDILAFELAEDEWHSTEAGTELHLPDRGPWSEYFRTQRGFENIATFNTFSYVPKGYAMVKMDPKGVSETPGRRWEPGQLAGDFYAVCEWCASQPWSNGNVALVGSSYGANTQWAVAGLKPKGLKCFVPYATDVDSYRDAAYIGGVPSTLYLENWFARVRGVSPKWQDHLDVENIMNNNPTFNTIWAMLESKPEASVEIPCFLAASQIFMIHGRGAYEAWMARRPDNTHLQLVDSDYYSWPNREAAGKILEFLNHHLKTEDCFAPEPVGIQMRLGNQKWYWRKEPDWPVPGTEYIKWFLHPDQTLTTTPPALGTTEKRFTYSAHKPSAGNSGVSFYSLPFEEDVEMAGHFAATLCISSTAPDADVVVLAWAIDEHGRAVAYGANSSEPEPLAKGFLRVSHRKTDPERSLPWRPWHTHLQDHLLPLQGPNDVVEITVEIMPAAARIRKGWSLRVDICPSEYQPNLPGYKAPSMRLWYGETHDQDALDTVHVGGSQSSSTSNDSRTAPILHPSPGVFTPSSFLDSATQATRIDAQGTADFLDLHFSLFHSKRRSELAQFFISTVNVCFPLFQHDTFSKSLEIEHIHHLPSVVYGISAGLIGSLSMRAEANIDNELGQWVHTKQIKADSIIDPKALYEWQAACLLAWYGFHQRFGTEDEMHMVVTTLARKAYYFGLHQIDSPGNRSCYGWDLLDESRLEDWRRVWWCVYILDSYSSFSTATPTQVEAESIQTALPLDPTDTDSKRSQSTKIFLPSKLEDLPAVTQNIGKGLVDKGFGLHMAVNTLLKAAIKIHRLSKQSSGAYISERISALEDHLSALQLSLPPYYMRPISDIIGGEQLPGFNSRLQTQLKVHSIRLILGFSDIRMDMSHWHSRWQESLEICYRMFEVIQHWDSQSILTVDPAICFIVASLFVMLHLHSLSSANSNGVLLAQLTRRKEVVRLFLQNYASYWKLPRFLLDCCTTFTHKVSGSLSAEDIVRISDHLQGPLHQKWLSFLSPSPETLDTLDFDNLMHFGLDASIQDIFSFHGSESIPNLADNS</sequence>
<dbReference type="NCBIfam" id="TIGR00976">
    <property type="entry name" value="CocE_NonD"/>
    <property type="match status" value="1"/>
</dbReference>
<dbReference type="Gene3D" id="1.10.3020.20">
    <property type="match status" value="1"/>
</dbReference>
<dbReference type="InterPro" id="IPR029058">
    <property type="entry name" value="AB_hydrolase_fold"/>
</dbReference>
<keyword evidence="6" id="KW-0539">Nucleus</keyword>
<dbReference type="InterPro" id="IPR005674">
    <property type="entry name" value="CocE/Ser_esterase"/>
</dbReference>
<dbReference type="GeneID" id="66991235"/>